<dbReference type="Gene3D" id="3.20.20.70">
    <property type="entry name" value="Aldolase class I"/>
    <property type="match status" value="1"/>
</dbReference>
<reference evidence="6 7" key="1">
    <citation type="submission" date="2020-07" db="EMBL/GenBank/DDBJ databases">
        <title>Exploring microbial biodiversity for novel pathways involved in the catabolism of aromatic compounds derived from lignin.</title>
        <authorList>
            <person name="Elkins J."/>
        </authorList>
    </citation>
    <scope>NUCLEOTIDE SEQUENCE [LARGE SCALE GENOMIC DNA]</scope>
    <source>
        <strain evidence="6 7">H2C3C</strain>
    </source>
</reference>
<dbReference type="InterPro" id="IPR013785">
    <property type="entry name" value="Aldolase_TIM"/>
</dbReference>
<evidence type="ECO:0000313" key="7">
    <source>
        <dbReference type="Proteomes" id="UP000540929"/>
    </source>
</evidence>
<proteinExistence type="inferred from homology"/>
<feature type="region of interest" description="Disordered" evidence="5">
    <location>
        <begin position="325"/>
        <end position="344"/>
    </location>
</feature>
<dbReference type="SMART" id="SM01130">
    <property type="entry name" value="DHDPS"/>
    <property type="match status" value="1"/>
</dbReference>
<dbReference type="PANTHER" id="PTHR12128:SF67">
    <property type="entry name" value="BLR3884 PROTEIN"/>
    <property type="match status" value="1"/>
</dbReference>
<feature type="binding site" evidence="4">
    <location>
        <position position="227"/>
    </location>
    <ligand>
        <name>pyruvate</name>
        <dbReference type="ChEBI" id="CHEBI:15361"/>
    </ligand>
</feature>
<dbReference type="AlphaFoldDB" id="A0A7Y9WHI9"/>
<dbReference type="Proteomes" id="UP000540929">
    <property type="component" value="Unassembled WGS sequence"/>
</dbReference>
<evidence type="ECO:0000256" key="2">
    <source>
        <dbReference type="PIRNR" id="PIRNR001365"/>
    </source>
</evidence>
<dbReference type="RefSeq" id="WP_179742657.1">
    <property type="nucleotide sequence ID" value="NZ_JACCAS010000001.1"/>
</dbReference>
<dbReference type="EC" id="4.3.3.7" evidence="6"/>
<evidence type="ECO:0000256" key="4">
    <source>
        <dbReference type="PIRSR" id="PIRSR001365-2"/>
    </source>
</evidence>
<feature type="compositionally biased region" description="Basic residues" evidence="5">
    <location>
        <begin position="335"/>
        <end position="344"/>
    </location>
</feature>
<gene>
    <name evidence="6" type="ORF">GGD40_000416</name>
</gene>
<evidence type="ECO:0000256" key="1">
    <source>
        <dbReference type="ARBA" id="ARBA00023239"/>
    </source>
</evidence>
<evidence type="ECO:0000256" key="5">
    <source>
        <dbReference type="SAM" id="MobiDB-lite"/>
    </source>
</evidence>
<dbReference type="PANTHER" id="PTHR12128">
    <property type="entry name" value="DIHYDRODIPICOLINATE SYNTHASE"/>
    <property type="match status" value="1"/>
</dbReference>
<comment type="caution">
    <text evidence="6">The sequence shown here is derived from an EMBL/GenBank/DDBJ whole genome shotgun (WGS) entry which is preliminary data.</text>
</comment>
<dbReference type="GO" id="GO:0008840">
    <property type="term" value="F:4-hydroxy-tetrahydrodipicolinate synthase activity"/>
    <property type="evidence" value="ECO:0007669"/>
    <property type="project" value="UniProtKB-EC"/>
</dbReference>
<accession>A0A7Y9WHI9</accession>
<feature type="active site" description="Proton donor/acceptor" evidence="3">
    <location>
        <position position="154"/>
    </location>
</feature>
<comment type="similarity">
    <text evidence="2">Belongs to the DapA family.</text>
</comment>
<organism evidence="6 7">
    <name type="scientific">Paraburkholderia bryophila</name>
    <dbReference type="NCBI Taxonomy" id="420952"/>
    <lineage>
        <taxon>Bacteria</taxon>
        <taxon>Pseudomonadati</taxon>
        <taxon>Pseudomonadota</taxon>
        <taxon>Betaproteobacteria</taxon>
        <taxon>Burkholderiales</taxon>
        <taxon>Burkholderiaceae</taxon>
        <taxon>Paraburkholderia</taxon>
    </lineage>
</organism>
<evidence type="ECO:0000313" key="6">
    <source>
        <dbReference type="EMBL" id="NYH20937.1"/>
    </source>
</evidence>
<dbReference type="InterPro" id="IPR002220">
    <property type="entry name" value="DapA-like"/>
</dbReference>
<keyword evidence="7" id="KW-1185">Reference proteome</keyword>
<dbReference type="CDD" id="cd00408">
    <property type="entry name" value="DHDPS-like"/>
    <property type="match status" value="1"/>
</dbReference>
<dbReference type="PIRSF" id="PIRSF001365">
    <property type="entry name" value="DHDPS"/>
    <property type="match status" value="1"/>
</dbReference>
<dbReference type="SUPFAM" id="SSF51569">
    <property type="entry name" value="Aldolase"/>
    <property type="match status" value="1"/>
</dbReference>
<dbReference type="EMBL" id="JACCAS010000001">
    <property type="protein sequence ID" value="NYH20937.1"/>
    <property type="molecule type" value="Genomic_DNA"/>
</dbReference>
<protein>
    <submittedName>
        <fullName evidence="6">4-hydroxy-tetrahydrodipicolinate synthase</fullName>
        <ecNumber evidence="6">4.3.3.7</ecNumber>
    </submittedName>
</protein>
<sequence>MSTPSSCLPGARGLRGVRGLGGVLSPVLTPFNADGMPSPVRFVNHCRWLLDQDVGLAVFGTNSEANSLTVDEKRALLDALLEADLPPERMMPGTGACALPDAIDMTRHAVASGCAGVLMLPPFFYKGVSDEGLFRGFAEVIDAVADSRLRLYLYHIPPVSQVGLSFGLIERLLKRYPGVVAGIKDSGGDWQHTAALIEAFQSEQFDVFAGTETTLLPTLQHGGAGCITATGNVNAAAIVRLARNWRDADAAERQQRLNDTRAIFQRYPIIAAMKAAIAWQSGDAQWTAMRAPLVELDDAQQRELQQALTRDGFEMEGAARLAAGFQQQNGFANHKPPRQKTRAA</sequence>
<evidence type="ECO:0000256" key="3">
    <source>
        <dbReference type="PIRSR" id="PIRSR001365-1"/>
    </source>
</evidence>
<keyword evidence="1 2" id="KW-0456">Lyase</keyword>
<feature type="active site" description="Schiff-base intermediate with substrate" evidence="3">
    <location>
        <position position="184"/>
    </location>
</feature>
<dbReference type="Pfam" id="PF00701">
    <property type="entry name" value="DHDPS"/>
    <property type="match status" value="1"/>
</dbReference>
<name>A0A7Y9WHI9_9BURK</name>